<dbReference type="AlphaFoldDB" id="A0A150WN38"/>
<keyword evidence="1" id="KW-0732">Signal</keyword>
<keyword evidence="4" id="KW-1185">Reference proteome</keyword>
<name>A0A150WN38_BDEBC</name>
<proteinExistence type="predicted"/>
<evidence type="ECO:0000313" key="4">
    <source>
        <dbReference type="Proteomes" id="UP000075320"/>
    </source>
</evidence>
<evidence type="ECO:0000313" key="3">
    <source>
        <dbReference type="EMBL" id="KYG65808.1"/>
    </source>
</evidence>
<organism evidence="3 4">
    <name type="scientific">Bdellovibrio bacteriovorus</name>
    <dbReference type="NCBI Taxonomy" id="959"/>
    <lineage>
        <taxon>Bacteria</taxon>
        <taxon>Pseudomonadati</taxon>
        <taxon>Bdellovibrionota</taxon>
        <taxon>Bdellovibrionia</taxon>
        <taxon>Bdellovibrionales</taxon>
        <taxon>Pseudobdellovibrionaceae</taxon>
        <taxon>Bdellovibrio</taxon>
    </lineage>
</organism>
<feature type="chain" id="PRO_5007573317" description="DM13 domain-containing protein" evidence="1">
    <location>
        <begin position="20"/>
        <end position="139"/>
    </location>
</feature>
<gene>
    <name evidence="3" type="ORF">AZI86_01675</name>
</gene>
<reference evidence="3 4" key="1">
    <citation type="submission" date="2016-03" db="EMBL/GenBank/DDBJ databases">
        <authorList>
            <person name="Ploux O."/>
        </authorList>
    </citation>
    <scope>NUCLEOTIDE SEQUENCE [LARGE SCALE GENOMIC DNA]</scope>
    <source>
        <strain evidence="3 4">R0</strain>
    </source>
</reference>
<evidence type="ECO:0000259" key="2">
    <source>
        <dbReference type="PROSITE" id="PS51549"/>
    </source>
</evidence>
<protein>
    <recommendedName>
        <fullName evidence="2">DM13 domain-containing protein</fullName>
    </recommendedName>
</protein>
<accession>A0A150WN38</accession>
<dbReference type="Pfam" id="PF10517">
    <property type="entry name" value="DM13"/>
    <property type="match status" value="1"/>
</dbReference>
<comment type="caution">
    <text evidence="3">The sequence shown here is derived from an EMBL/GenBank/DDBJ whole genome shotgun (WGS) entry which is preliminary data.</text>
</comment>
<dbReference type="OrthoDB" id="6106486at2"/>
<dbReference type="Proteomes" id="UP000075320">
    <property type="component" value="Unassembled WGS sequence"/>
</dbReference>
<evidence type="ECO:0000256" key="1">
    <source>
        <dbReference type="SAM" id="SignalP"/>
    </source>
</evidence>
<dbReference type="RefSeq" id="WP_061833351.1">
    <property type="nucleotide sequence ID" value="NZ_LUKE01000001.1"/>
</dbReference>
<feature type="domain" description="DM13" evidence="2">
    <location>
        <begin position="40"/>
        <end position="139"/>
    </location>
</feature>
<dbReference type="PROSITE" id="PS51549">
    <property type="entry name" value="DM13"/>
    <property type="match status" value="1"/>
</dbReference>
<dbReference type="EMBL" id="LUKE01000001">
    <property type="protein sequence ID" value="KYG65808.1"/>
    <property type="molecule type" value="Genomic_DNA"/>
</dbReference>
<sequence>MNRLGILILGVCLSNGAYAAPACDQDWLENCPISDENYVGSFMPVGAKRTTGDLSIDQKMGKINLKFARNFETQHGPDLRVVLRDSSGVTPMIVVETLKAFKGEQEYMLPVSAEELTKFDQVVIYCAQFHVDFGIAKIK</sequence>
<feature type="signal peptide" evidence="1">
    <location>
        <begin position="1"/>
        <end position="19"/>
    </location>
</feature>
<dbReference type="InterPro" id="IPR019545">
    <property type="entry name" value="DM13_domain"/>
</dbReference>